<evidence type="ECO:0000256" key="13">
    <source>
        <dbReference type="PIRSR" id="PIRSR000724-1"/>
    </source>
</evidence>
<keyword evidence="11 12" id="KW-0324">Glycolysis</keyword>
<dbReference type="AlphaFoldDB" id="A0A918TS90"/>
<keyword evidence="7 12" id="KW-0808">Transferase</keyword>
<evidence type="ECO:0000256" key="3">
    <source>
        <dbReference type="ARBA" id="ARBA00008982"/>
    </source>
</evidence>
<evidence type="ECO:0000256" key="10">
    <source>
        <dbReference type="ARBA" id="ARBA00022840"/>
    </source>
</evidence>
<dbReference type="GO" id="GO:0006096">
    <property type="term" value="P:glycolytic process"/>
    <property type="evidence" value="ECO:0007669"/>
    <property type="project" value="UniProtKB-UniRule"/>
</dbReference>
<comment type="catalytic activity">
    <reaction evidence="1 12 15">
        <text>(2R)-3-phosphoglycerate + ATP = (2R)-3-phospho-glyceroyl phosphate + ADP</text>
        <dbReference type="Rhea" id="RHEA:14801"/>
        <dbReference type="ChEBI" id="CHEBI:30616"/>
        <dbReference type="ChEBI" id="CHEBI:57604"/>
        <dbReference type="ChEBI" id="CHEBI:58272"/>
        <dbReference type="ChEBI" id="CHEBI:456216"/>
        <dbReference type="EC" id="2.7.2.3"/>
    </reaction>
</comment>
<comment type="subunit">
    <text evidence="4 12">Monomer.</text>
</comment>
<feature type="binding site" evidence="12">
    <location>
        <position position="119"/>
    </location>
    <ligand>
        <name>substrate</name>
    </ligand>
</feature>
<comment type="subcellular location">
    <subcellularLocation>
        <location evidence="12">Cytoplasm</location>
    </subcellularLocation>
</comment>
<feature type="binding site" evidence="13">
    <location>
        <position position="152"/>
    </location>
    <ligand>
        <name>(2R)-3-phosphoglycerate</name>
        <dbReference type="ChEBI" id="CHEBI:58272"/>
    </ligand>
</feature>
<feature type="binding site" evidence="13">
    <location>
        <position position="119"/>
    </location>
    <ligand>
        <name>(2R)-3-phosphoglycerate</name>
        <dbReference type="ChEBI" id="CHEBI:58272"/>
    </ligand>
</feature>
<comment type="similarity">
    <text evidence="3 12 15">Belongs to the phosphoglycerate kinase family.</text>
</comment>
<dbReference type="EC" id="2.7.2.3" evidence="5 12"/>
<protein>
    <recommendedName>
        <fullName evidence="6 12">Phosphoglycerate kinase</fullName>
        <ecNumber evidence="5 12">2.7.2.3</ecNumber>
    </recommendedName>
</protein>
<evidence type="ECO:0000313" key="17">
    <source>
        <dbReference type="Proteomes" id="UP000644507"/>
    </source>
</evidence>
<keyword evidence="17" id="KW-1185">Reference proteome</keyword>
<evidence type="ECO:0000256" key="6">
    <source>
        <dbReference type="ARBA" id="ARBA00016471"/>
    </source>
</evidence>
<reference evidence="16" key="1">
    <citation type="journal article" date="2014" name="Int. J. Syst. Evol. Microbiol.">
        <title>Complete genome sequence of Corynebacterium casei LMG S-19264T (=DSM 44701T), isolated from a smear-ripened cheese.</title>
        <authorList>
            <consortium name="US DOE Joint Genome Institute (JGI-PGF)"/>
            <person name="Walter F."/>
            <person name="Albersmeier A."/>
            <person name="Kalinowski J."/>
            <person name="Ruckert C."/>
        </authorList>
    </citation>
    <scope>NUCLEOTIDE SEQUENCE</scope>
    <source>
        <strain evidence="16">KCTC 12988</strain>
    </source>
</reference>
<keyword evidence="8 12" id="KW-0547">Nucleotide-binding</keyword>
<dbReference type="PANTHER" id="PTHR11406:SF23">
    <property type="entry name" value="PHOSPHOGLYCERATE KINASE 1, CHLOROPLASTIC-RELATED"/>
    <property type="match status" value="1"/>
</dbReference>
<evidence type="ECO:0000256" key="1">
    <source>
        <dbReference type="ARBA" id="ARBA00000642"/>
    </source>
</evidence>
<dbReference type="FunFam" id="3.40.50.1260:FF:000006">
    <property type="entry name" value="Phosphoglycerate kinase"/>
    <property type="match status" value="1"/>
</dbReference>
<evidence type="ECO:0000256" key="5">
    <source>
        <dbReference type="ARBA" id="ARBA00013061"/>
    </source>
</evidence>
<sequence length="399" mass="42194">MNKLSIRDLDAAGKEVLMRADFNVPLNDAGEITDDTRIRAALPSIQHLKEMGVKLVLCSHMGRPKGEPNSKYSLQPVATRLSELLGCEVAFASDCIGEAATSARAALGNGDILLLENTRFHAAETDNDASFAEALAATAEVFVNDAFGTAHRAHASTEGVTHHVSQSAMGFLMERELEYLVGKVGNPERPLLVIMGGAKVSDKIQVITALLDKADTFLIGGAMAYTFRKAQGHKVGMSLVEDDKQELALDILKKAEEKGVKFLLPADTLITQEFKNGAETKNIAPYAEGGEIPDDWEGIDIGSVAIEEFKKVVAEAKTILWNGPMGVFEIDSFANGTKELAEAVAASDSLSIVGGGDSVTAAVKFGVADDMTFISTGGGASLELLEGKELPGVAALSEA</sequence>
<dbReference type="GO" id="GO:0006094">
    <property type="term" value="P:gluconeogenesis"/>
    <property type="evidence" value="ECO:0007669"/>
    <property type="project" value="TreeGrafter"/>
</dbReference>
<feature type="binding site" evidence="12">
    <location>
        <position position="37"/>
    </location>
    <ligand>
        <name>substrate</name>
    </ligand>
</feature>
<evidence type="ECO:0000256" key="2">
    <source>
        <dbReference type="ARBA" id="ARBA00004838"/>
    </source>
</evidence>
<comment type="pathway">
    <text evidence="2 12">Carbohydrate degradation; glycolysis; pyruvate from D-glyceraldehyde 3-phosphate: step 2/5.</text>
</comment>
<reference evidence="16" key="2">
    <citation type="submission" date="2020-09" db="EMBL/GenBank/DDBJ databases">
        <authorList>
            <person name="Sun Q."/>
            <person name="Kim S."/>
        </authorList>
    </citation>
    <scope>NUCLEOTIDE SEQUENCE</scope>
    <source>
        <strain evidence="16">KCTC 12988</strain>
    </source>
</reference>
<evidence type="ECO:0000313" key="16">
    <source>
        <dbReference type="EMBL" id="GHC56896.1"/>
    </source>
</evidence>
<evidence type="ECO:0000256" key="4">
    <source>
        <dbReference type="ARBA" id="ARBA00011245"/>
    </source>
</evidence>
<feature type="binding site" evidence="12 14">
    <location>
        <begin position="355"/>
        <end position="358"/>
    </location>
    <ligand>
        <name>ATP</name>
        <dbReference type="ChEBI" id="CHEBI:30616"/>
    </ligand>
</feature>
<feature type="binding site" evidence="12 14">
    <location>
        <position position="329"/>
    </location>
    <ligand>
        <name>ATP</name>
        <dbReference type="ChEBI" id="CHEBI:30616"/>
    </ligand>
</feature>
<evidence type="ECO:0000256" key="11">
    <source>
        <dbReference type="ARBA" id="ARBA00023152"/>
    </source>
</evidence>
<dbReference type="PRINTS" id="PR00477">
    <property type="entry name" value="PHGLYCKINASE"/>
</dbReference>
<evidence type="ECO:0000256" key="7">
    <source>
        <dbReference type="ARBA" id="ARBA00022679"/>
    </source>
</evidence>
<dbReference type="GO" id="GO:0005524">
    <property type="term" value="F:ATP binding"/>
    <property type="evidence" value="ECO:0007669"/>
    <property type="project" value="UniProtKB-KW"/>
</dbReference>
<dbReference type="InterPro" id="IPR036043">
    <property type="entry name" value="Phosphoglycerate_kinase_sf"/>
</dbReference>
<dbReference type="GO" id="GO:0005829">
    <property type="term" value="C:cytosol"/>
    <property type="evidence" value="ECO:0007669"/>
    <property type="project" value="TreeGrafter"/>
</dbReference>
<dbReference type="GO" id="GO:0004618">
    <property type="term" value="F:phosphoglycerate kinase activity"/>
    <property type="evidence" value="ECO:0007669"/>
    <property type="project" value="UniProtKB-UniRule"/>
</dbReference>
<evidence type="ECO:0000256" key="9">
    <source>
        <dbReference type="ARBA" id="ARBA00022777"/>
    </source>
</evidence>
<comment type="caution">
    <text evidence="16">The sequence shown here is derived from an EMBL/GenBank/DDBJ whole genome shotgun (WGS) entry which is preliminary data.</text>
</comment>
<dbReference type="Pfam" id="PF00162">
    <property type="entry name" value="PGK"/>
    <property type="match status" value="1"/>
</dbReference>
<feature type="binding site" evidence="12 13">
    <location>
        <begin position="60"/>
        <end position="63"/>
    </location>
    <ligand>
        <name>substrate</name>
    </ligand>
</feature>
<dbReference type="RefSeq" id="WP_189570306.1">
    <property type="nucleotide sequence ID" value="NZ_BMXI01000010.1"/>
</dbReference>
<feature type="binding site" evidence="12 13">
    <location>
        <begin position="21"/>
        <end position="23"/>
    </location>
    <ligand>
        <name>substrate</name>
    </ligand>
</feature>
<dbReference type="GO" id="GO:0043531">
    <property type="term" value="F:ADP binding"/>
    <property type="evidence" value="ECO:0007669"/>
    <property type="project" value="TreeGrafter"/>
</dbReference>
<feature type="binding site" evidence="12">
    <location>
        <position position="298"/>
    </location>
    <ligand>
        <name>ATP</name>
        <dbReference type="ChEBI" id="CHEBI:30616"/>
    </ligand>
</feature>
<dbReference type="CDD" id="cd00318">
    <property type="entry name" value="Phosphoglycerate_kinase"/>
    <property type="match status" value="1"/>
</dbReference>
<feature type="binding site" evidence="12">
    <location>
        <position position="152"/>
    </location>
    <ligand>
        <name>substrate</name>
    </ligand>
</feature>
<dbReference type="EMBL" id="BMXI01000010">
    <property type="protein sequence ID" value="GHC56896.1"/>
    <property type="molecule type" value="Genomic_DNA"/>
</dbReference>
<dbReference type="Gene3D" id="3.40.50.1260">
    <property type="entry name" value="Phosphoglycerate kinase, N-terminal domain"/>
    <property type="match status" value="2"/>
</dbReference>
<feature type="binding site" evidence="12 14">
    <location>
        <position position="203"/>
    </location>
    <ligand>
        <name>ATP</name>
        <dbReference type="ChEBI" id="CHEBI:30616"/>
    </ligand>
</feature>
<organism evidence="16 17">
    <name type="scientific">Roseibacillus persicicus</name>
    <dbReference type="NCBI Taxonomy" id="454148"/>
    <lineage>
        <taxon>Bacteria</taxon>
        <taxon>Pseudomonadati</taxon>
        <taxon>Verrucomicrobiota</taxon>
        <taxon>Verrucomicrobiia</taxon>
        <taxon>Verrucomicrobiales</taxon>
        <taxon>Verrucomicrobiaceae</taxon>
        <taxon>Roseibacillus</taxon>
    </lineage>
</organism>
<dbReference type="SUPFAM" id="SSF53748">
    <property type="entry name" value="Phosphoglycerate kinase"/>
    <property type="match status" value="1"/>
</dbReference>
<keyword evidence="12" id="KW-0963">Cytoplasm</keyword>
<proteinExistence type="inferred from homology"/>
<evidence type="ECO:0000256" key="12">
    <source>
        <dbReference type="HAMAP-Rule" id="MF_00145"/>
    </source>
</evidence>
<dbReference type="PIRSF" id="PIRSF000724">
    <property type="entry name" value="Pgk"/>
    <property type="match status" value="1"/>
</dbReference>
<accession>A0A918TS90</accession>
<dbReference type="PANTHER" id="PTHR11406">
    <property type="entry name" value="PHOSPHOGLYCERATE KINASE"/>
    <property type="match status" value="1"/>
</dbReference>
<evidence type="ECO:0000256" key="8">
    <source>
        <dbReference type="ARBA" id="ARBA00022741"/>
    </source>
</evidence>
<evidence type="ECO:0000256" key="15">
    <source>
        <dbReference type="RuleBase" id="RU000532"/>
    </source>
</evidence>
<feature type="binding site" evidence="13">
    <location>
        <position position="37"/>
    </location>
    <ligand>
        <name>(2R)-3-phosphoglycerate</name>
        <dbReference type="ChEBI" id="CHEBI:58272"/>
    </ligand>
</feature>
<dbReference type="InterPro" id="IPR001576">
    <property type="entry name" value="Phosphoglycerate_kinase"/>
</dbReference>
<dbReference type="InterPro" id="IPR015824">
    <property type="entry name" value="Phosphoglycerate_kinase_N"/>
</dbReference>
<keyword evidence="10 12" id="KW-0067">ATP-binding</keyword>
<keyword evidence="9 12" id="KW-0418">Kinase</keyword>
<gene>
    <name evidence="12" type="primary">pgk</name>
    <name evidence="16" type="ORF">GCM10007100_24640</name>
</gene>
<dbReference type="FunFam" id="3.40.50.1260:FF:000003">
    <property type="entry name" value="Phosphoglycerate kinase"/>
    <property type="match status" value="1"/>
</dbReference>
<evidence type="ECO:0000256" key="14">
    <source>
        <dbReference type="PIRSR" id="PIRSR000724-2"/>
    </source>
</evidence>
<dbReference type="HAMAP" id="MF_00145">
    <property type="entry name" value="Phosphoglyc_kinase"/>
    <property type="match status" value="1"/>
</dbReference>
<name>A0A918TS90_9BACT</name>
<dbReference type="Proteomes" id="UP000644507">
    <property type="component" value="Unassembled WGS sequence"/>
</dbReference>